<feature type="transmembrane region" description="Helical" evidence="8">
    <location>
        <begin position="123"/>
        <end position="142"/>
    </location>
</feature>
<feature type="compositionally biased region" description="Acidic residues" evidence="7">
    <location>
        <begin position="68"/>
        <end position="97"/>
    </location>
</feature>
<feature type="compositionally biased region" description="Polar residues" evidence="7">
    <location>
        <begin position="174"/>
        <end position="184"/>
    </location>
</feature>
<feature type="region of interest" description="Disordered" evidence="7">
    <location>
        <begin position="1"/>
        <end position="39"/>
    </location>
</feature>
<keyword evidence="6 8" id="KW-0472">Membrane</keyword>
<feature type="compositionally biased region" description="Low complexity" evidence="7">
    <location>
        <begin position="152"/>
        <end position="173"/>
    </location>
</feature>
<comment type="similarity">
    <text evidence="2">Belongs to the MmpS family.</text>
</comment>
<keyword evidence="5 8" id="KW-1133">Transmembrane helix</keyword>
<feature type="compositionally biased region" description="Low complexity" evidence="7">
    <location>
        <begin position="190"/>
        <end position="205"/>
    </location>
</feature>
<comment type="subcellular location">
    <subcellularLocation>
        <location evidence="1">Cell membrane</location>
    </subcellularLocation>
</comment>
<evidence type="ECO:0000256" key="6">
    <source>
        <dbReference type="ARBA" id="ARBA00023136"/>
    </source>
</evidence>
<feature type="region of interest" description="Disordered" evidence="7">
    <location>
        <begin position="64"/>
        <end position="100"/>
    </location>
</feature>
<feature type="region of interest" description="Disordered" evidence="7">
    <location>
        <begin position="152"/>
        <end position="213"/>
    </location>
</feature>
<evidence type="ECO:0000256" key="3">
    <source>
        <dbReference type="ARBA" id="ARBA00022475"/>
    </source>
</evidence>
<organism evidence="9 10">
    <name type="scientific">Mycobacterium lentiflavum</name>
    <dbReference type="NCBI Taxonomy" id="141349"/>
    <lineage>
        <taxon>Bacteria</taxon>
        <taxon>Bacillati</taxon>
        <taxon>Actinomycetota</taxon>
        <taxon>Actinomycetes</taxon>
        <taxon>Mycobacteriales</taxon>
        <taxon>Mycobacteriaceae</taxon>
        <taxon>Mycobacterium</taxon>
        <taxon>Mycobacterium simiae complex</taxon>
    </lineage>
</organism>
<evidence type="ECO:0000256" key="8">
    <source>
        <dbReference type="SAM" id="Phobius"/>
    </source>
</evidence>
<dbReference type="Pfam" id="PF05423">
    <property type="entry name" value="Mycobact_memb"/>
    <property type="match status" value="1"/>
</dbReference>
<dbReference type="GO" id="GO:0005886">
    <property type="term" value="C:plasma membrane"/>
    <property type="evidence" value="ECO:0007669"/>
    <property type="project" value="UniProtKB-SubCell"/>
</dbReference>
<evidence type="ECO:0000256" key="2">
    <source>
        <dbReference type="ARBA" id="ARBA00007531"/>
    </source>
</evidence>
<dbReference type="InterPro" id="IPR008693">
    <property type="entry name" value="MmpS"/>
</dbReference>
<evidence type="ECO:0000313" key="9">
    <source>
        <dbReference type="EMBL" id="CQD08397.1"/>
    </source>
</evidence>
<dbReference type="Proteomes" id="UP000199251">
    <property type="component" value="Unassembled WGS sequence"/>
</dbReference>
<gene>
    <name evidence="9" type="ORF">BN1232_01507</name>
</gene>
<feature type="compositionally biased region" description="Polar residues" evidence="7">
    <location>
        <begin position="1"/>
        <end position="11"/>
    </location>
</feature>
<name>A0A0E4GWU4_MYCLN</name>
<dbReference type="InterPro" id="IPR038468">
    <property type="entry name" value="MmpS_C"/>
</dbReference>
<keyword evidence="3" id="KW-1003">Cell membrane</keyword>
<evidence type="ECO:0000256" key="4">
    <source>
        <dbReference type="ARBA" id="ARBA00022692"/>
    </source>
</evidence>
<proteinExistence type="inferred from homology"/>
<keyword evidence="4 8" id="KW-0812">Transmembrane</keyword>
<protein>
    <submittedName>
        <fullName evidence="9">Putative threonine and proline rich protein</fullName>
    </submittedName>
</protein>
<reference evidence="9 10" key="1">
    <citation type="submission" date="2015-03" db="EMBL/GenBank/DDBJ databases">
        <authorList>
            <person name="Urmite Genomes"/>
        </authorList>
    </citation>
    <scope>NUCLEOTIDE SEQUENCE [LARGE SCALE GENOMIC DNA]</scope>
    <source>
        <strain evidence="9 10">CSUR P1491</strain>
    </source>
</reference>
<dbReference type="STRING" id="141349.BN1232_01507"/>
<evidence type="ECO:0000256" key="5">
    <source>
        <dbReference type="ARBA" id="ARBA00022989"/>
    </source>
</evidence>
<evidence type="ECO:0000256" key="1">
    <source>
        <dbReference type="ARBA" id="ARBA00004236"/>
    </source>
</evidence>
<dbReference type="Gene3D" id="2.60.40.2880">
    <property type="entry name" value="MmpS1-5, C-terminal soluble domain"/>
    <property type="match status" value="1"/>
</dbReference>
<dbReference type="AlphaFoldDB" id="A0A0E4GWU4"/>
<dbReference type="EMBL" id="CTEE01000001">
    <property type="protein sequence ID" value="CQD08397.1"/>
    <property type="molecule type" value="Genomic_DNA"/>
</dbReference>
<sequence>MRSEQRVTAGSSPVKRNAVERQITIGSQPDQGGSRRPFSSFHVSNIGIIRHTLDDRAGLARGFAHDYPDDDDDGADYDGYGDDGYGDDGYDDDEYADDEHPTDEYEYDELKELLWPIGSWRPAVAVLGAVVAIGAIATAVIINSGDSASTKATIAPPAPTTSAPRTTSPPSATQRPVPSTSQAPQLPPETVTTLAPPSAALTTPPLAVPPPAVVAPRATVNPSTVYYSVTGTKTLLDLVNVVYTDARGYPQTEFNVSLPWTKVVVLNPGVTTQSVVATSIVGKLNCAIVNAAGQVEVASANNSNLATCTK</sequence>
<evidence type="ECO:0000256" key="7">
    <source>
        <dbReference type="SAM" id="MobiDB-lite"/>
    </source>
</evidence>
<evidence type="ECO:0000313" key="10">
    <source>
        <dbReference type="Proteomes" id="UP000199251"/>
    </source>
</evidence>
<accession>A0A0E4GWU4</accession>